<sequence>MPSYPFDKQVKIVIVTMAIHNYIRRHAKCDHHFEKIENDPNFILEEDNDRDDDFQEENHTANTPGAREVKKLRDSIAARLGITCYSSVSGLRKAESKRQTIEANLALRRARTRVEVLNVISYCNWFSSVKWLRL</sequence>
<protein>
    <submittedName>
        <fullName evidence="2">Uncharacterized protein</fullName>
    </submittedName>
</protein>
<gene>
    <name evidence="2" type="ORF">LWI29_011647</name>
</gene>
<comment type="caution">
    <text evidence="2">The sequence shown here is derived from an EMBL/GenBank/DDBJ whole genome shotgun (WGS) entry which is preliminary data.</text>
</comment>
<dbReference type="AlphaFoldDB" id="A0AA39S3H3"/>
<evidence type="ECO:0000313" key="2">
    <source>
        <dbReference type="EMBL" id="KAK0584346.1"/>
    </source>
</evidence>
<dbReference type="Proteomes" id="UP001168877">
    <property type="component" value="Unassembled WGS sequence"/>
</dbReference>
<evidence type="ECO:0000313" key="3">
    <source>
        <dbReference type="Proteomes" id="UP001168877"/>
    </source>
</evidence>
<accession>A0AA39S3H3</accession>
<evidence type="ECO:0000256" key="1">
    <source>
        <dbReference type="SAM" id="MobiDB-lite"/>
    </source>
</evidence>
<feature type="region of interest" description="Disordered" evidence="1">
    <location>
        <begin position="47"/>
        <end position="68"/>
    </location>
</feature>
<name>A0AA39S3H3_ACESA</name>
<dbReference type="EMBL" id="JAUESC010000383">
    <property type="protein sequence ID" value="KAK0584346.1"/>
    <property type="molecule type" value="Genomic_DNA"/>
</dbReference>
<reference evidence="2" key="2">
    <citation type="submission" date="2023-06" db="EMBL/GenBank/DDBJ databases">
        <authorList>
            <person name="Swenson N.G."/>
            <person name="Wegrzyn J.L."/>
            <person name="Mcevoy S.L."/>
        </authorList>
    </citation>
    <scope>NUCLEOTIDE SEQUENCE</scope>
    <source>
        <strain evidence="2">NS2018</strain>
        <tissue evidence="2">Leaf</tissue>
    </source>
</reference>
<keyword evidence="3" id="KW-1185">Reference proteome</keyword>
<reference evidence="2" key="1">
    <citation type="journal article" date="2022" name="Plant J.">
        <title>Strategies of tolerance reflected in two North American maple genomes.</title>
        <authorList>
            <person name="McEvoy S.L."/>
            <person name="Sezen U.U."/>
            <person name="Trouern-Trend A."/>
            <person name="McMahon S.M."/>
            <person name="Schaberg P.G."/>
            <person name="Yang J."/>
            <person name="Wegrzyn J.L."/>
            <person name="Swenson N.G."/>
        </authorList>
    </citation>
    <scope>NUCLEOTIDE SEQUENCE</scope>
    <source>
        <strain evidence="2">NS2018</strain>
    </source>
</reference>
<proteinExistence type="predicted"/>
<organism evidence="2 3">
    <name type="scientific">Acer saccharum</name>
    <name type="common">Sugar maple</name>
    <dbReference type="NCBI Taxonomy" id="4024"/>
    <lineage>
        <taxon>Eukaryota</taxon>
        <taxon>Viridiplantae</taxon>
        <taxon>Streptophyta</taxon>
        <taxon>Embryophyta</taxon>
        <taxon>Tracheophyta</taxon>
        <taxon>Spermatophyta</taxon>
        <taxon>Magnoliopsida</taxon>
        <taxon>eudicotyledons</taxon>
        <taxon>Gunneridae</taxon>
        <taxon>Pentapetalae</taxon>
        <taxon>rosids</taxon>
        <taxon>malvids</taxon>
        <taxon>Sapindales</taxon>
        <taxon>Sapindaceae</taxon>
        <taxon>Hippocastanoideae</taxon>
        <taxon>Acereae</taxon>
        <taxon>Acer</taxon>
    </lineage>
</organism>
<dbReference type="Gene3D" id="6.10.140.480">
    <property type="match status" value="1"/>
</dbReference>